<accession>A0ACC4C0W3</accession>
<evidence type="ECO:0000313" key="2">
    <source>
        <dbReference type="Proteomes" id="UP000309997"/>
    </source>
</evidence>
<dbReference type="EMBL" id="RCHU02000007">
    <property type="protein sequence ID" value="KAL3584305.1"/>
    <property type="molecule type" value="Genomic_DNA"/>
</dbReference>
<evidence type="ECO:0000313" key="1">
    <source>
        <dbReference type="EMBL" id="KAL3584305.1"/>
    </source>
</evidence>
<protein>
    <submittedName>
        <fullName evidence="1">Uncharacterized protein</fullName>
    </submittedName>
</protein>
<comment type="caution">
    <text evidence="1">The sequence shown here is derived from an EMBL/GenBank/DDBJ whole genome shotgun (WGS) entry which is preliminary data.</text>
</comment>
<sequence length="89" mass="10179">EEKQESQGNHVWDPIRCGTSFSVEKVSFWRDFVKLFAHHVFHTPAKPAGLMYHKTVGKLDGSGHDLSLGNCVRQFLNCGKTFPFVKFLR</sequence>
<organism evidence="1 2">
    <name type="scientific">Populus alba</name>
    <name type="common">White poplar</name>
    <dbReference type="NCBI Taxonomy" id="43335"/>
    <lineage>
        <taxon>Eukaryota</taxon>
        <taxon>Viridiplantae</taxon>
        <taxon>Streptophyta</taxon>
        <taxon>Embryophyta</taxon>
        <taxon>Tracheophyta</taxon>
        <taxon>Spermatophyta</taxon>
        <taxon>Magnoliopsida</taxon>
        <taxon>eudicotyledons</taxon>
        <taxon>Gunneridae</taxon>
        <taxon>Pentapetalae</taxon>
        <taxon>rosids</taxon>
        <taxon>fabids</taxon>
        <taxon>Malpighiales</taxon>
        <taxon>Salicaceae</taxon>
        <taxon>Saliceae</taxon>
        <taxon>Populus</taxon>
    </lineage>
</organism>
<reference evidence="1 2" key="1">
    <citation type="journal article" date="2024" name="Plant Biotechnol. J.">
        <title>Genome and CRISPR/Cas9 system of a widespread forest tree (Populus alba) in the world.</title>
        <authorList>
            <person name="Liu Y.J."/>
            <person name="Jiang P.F."/>
            <person name="Han X.M."/>
            <person name="Li X.Y."/>
            <person name="Wang H.M."/>
            <person name="Wang Y.J."/>
            <person name="Wang X.X."/>
            <person name="Zeng Q.Y."/>
        </authorList>
    </citation>
    <scope>NUCLEOTIDE SEQUENCE [LARGE SCALE GENOMIC DNA]</scope>
    <source>
        <strain evidence="2">cv. PAL-ZL1</strain>
    </source>
</reference>
<name>A0ACC4C0W3_POPAL</name>
<gene>
    <name evidence="1" type="ORF">D5086_015366</name>
</gene>
<proteinExistence type="predicted"/>
<feature type="non-terminal residue" evidence="1">
    <location>
        <position position="1"/>
    </location>
</feature>
<dbReference type="Proteomes" id="UP000309997">
    <property type="component" value="Unassembled WGS sequence"/>
</dbReference>
<keyword evidence="2" id="KW-1185">Reference proteome</keyword>